<name>A0A7J7YWU3_PIPKU</name>
<gene>
    <name evidence="1" type="ORF">mPipKuh1_009902</name>
</gene>
<evidence type="ECO:0000313" key="1">
    <source>
        <dbReference type="EMBL" id="KAF6366493.1"/>
    </source>
</evidence>
<protein>
    <submittedName>
        <fullName evidence="1">Uncharacterized protein</fullName>
    </submittedName>
</protein>
<organism evidence="1 2">
    <name type="scientific">Pipistrellus kuhlii</name>
    <name type="common">Kuhl's pipistrelle</name>
    <dbReference type="NCBI Taxonomy" id="59472"/>
    <lineage>
        <taxon>Eukaryota</taxon>
        <taxon>Metazoa</taxon>
        <taxon>Chordata</taxon>
        <taxon>Craniata</taxon>
        <taxon>Vertebrata</taxon>
        <taxon>Euteleostomi</taxon>
        <taxon>Mammalia</taxon>
        <taxon>Eutheria</taxon>
        <taxon>Laurasiatheria</taxon>
        <taxon>Chiroptera</taxon>
        <taxon>Yangochiroptera</taxon>
        <taxon>Vespertilionidae</taxon>
        <taxon>Pipistrellus</taxon>
    </lineage>
</organism>
<dbReference type="Proteomes" id="UP000558488">
    <property type="component" value="Unassembled WGS sequence"/>
</dbReference>
<dbReference type="EMBL" id="JACAGB010000004">
    <property type="protein sequence ID" value="KAF6366493.1"/>
    <property type="molecule type" value="Genomic_DNA"/>
</dbReference>
<proteinExistence type="predicted"/>
<evidence type="ECO:0000313" key="2">
    <source>
        <dbReference type="Proteomes" id="UP000558488"/>
    </source>
</evidence>
<sequence>MFLCWVSGRVGLCASSLRAVFPFPTVLFLLALTPPPPFFFFFPQNQTFWGLISSVLVPRIGVSDVEPSLLKGEFLFWKGRVFPTCGPLHLGWCPRQGYLSAPPVILDAAHFFFYCEGTVLLLYSPNKFFPR</sequence>
<comment type="caution">
    <text evidence="1">The sequence shown here is derived from an EMBL/GenBank/DDBJ whole genome shotgun (WGS) entry which is preliminary data.</text>
</comment>
<keyword evidence="2" id="KW-1185">Reference proteome</keyword>
<accession>A0A7J7YWU3</accession>
<reference evidence="1 2" key="1">
    <citation type="journal article" date="2020" name="Nature">
        <title>Six reference-quality genomes reveal evolution of bat adaptations.</title>
        <authorList>
            <person name="Jebb D."/>
            <person name="Huang Z."/>
            <person name="Pippel M."/>
            <person name="Hughes G.M."/>
            <person name="Lavrichenko K."/>
            <person name="Devanna P."/>
            <person name="Winkler S."/>
            <person name="Jermiin L.S."/>
            <person name="Skirmuntt E.C."/>
            <person name="Katzourakis A."/>
            <person name="Burkitt-Gray L."/>
            <person name="Ray D.A."/>
            <person name="Sullivan K.A.M."/>
            <person name="Roscito J.G."/>
            <person name="Kirilenko B.M."/>
            <person name="Davalos L.M."/>
            <person name="Corthals A.P."/>
            <person name="Power M.L."/>
            <person name="Jones G."/>
            <person name="Ransome R.D."/>
            <person name="Dechmann D.K.N."/>
            <person name="Locatelli A.G."/>
            <person name="Puechmaille S.J."/>
            <person name="Fedrigo O."/>
            <person name="Jarvis E.D."/>
            <person name="Hiller M."/>
            <person name="Vernes S.C."/>
            <person name="Myers E.W."/>
            <person name="Teeling E.C."/>
        </authorList>
    </citation>
    <scope>NUCLEOTIDE SEQUENCE [LARGE SCALE GENOMIC DNA]</scope>
    <source>
        <strain evidence="1">MPipKuh1</strain>
        <tissue evidence="1">Flight muscle</tissue>
    </source>
</reference>
<dbReference type="AlphaFoldDB" id="A0A7J7YWU3"/>